<dbReference type="PANTHER" id="PTHR18962:SF0">
    <property type="entry name" value="COILED-COIL DOMAIN-CONTAINING PROTEIN 39"/>
    <property type="match status" value="1"/>
</dbReference>
<gene>
    <name evidence="5" type="ORF">UJA718_LOCUS48629</name>
</gene>
<accession>A0A821YWS8</accession>
<dbReference type="GO" id="GO:0005576">
    <property type="term" value="C:extracellular region"/>
    <property type="evidence" value="ECO:0007669"/>
    <property type="project" value="GOC"/>
</dbReference>
<dbReference type="GO" id="GO:0036159">
    <property type="term" value="P:inner dynein arm assembly"/>
    <property type="evidence" value="ECO:0007669"/>
    <property type="project" value="InterPro"/>
</dbReference>
<keyword evidence="3" id="KW-0175">Coiled coil</keyword>
<protein>
    <recommendedName>
        <fullName evidence="2">Coiled-coil domain-containing protein 39</fullName>
    </recommendedName>
</protein>
<dbReference type="GO" id="GO:0060285">
    <property type="term" value="P:cilium-dependent cell motility"/>
    <property type="evidence" value="ECO:0007669"/>
    <property type="project" value="TreeGrafter"/>
</dbReference>
<dbReference type="EMBL" id="CAJOBP010098337">
    <property type="protein sequence ID" value="CAF4968752.1"/>
    <property type="molecule type" value="Genomic_DNA"/>
</dbReference>
<organism evidence="5 6">
    <name type="scientific">Rotaria socialis</name>
    <dbReference type="NCBI Taxonomy" id="392032"/>
    <lineage>
        <taxon>Eukaryota</taxon>
        <taxon>Metazoa</taxon>
        <taxon>Spiralia</taxon>
        <taxon>Gnathifera</taxon>
        <taxon>Rotifera</taxon>
        <taxon>Eurotatoria</taxon>
        <taxon>Bdelloidea</taxon>
        <taxon>Philodinida</taxon>
        <taxon>Philodinidae</taxon>
        <taxon>Rotaria</taxon>
    </lineage>
</organism>
<comment type="function">
    <text evidence="4">Required for assembly of dynein regulatory complex (DRC) and inner dynein arm (IDA) complexes, which are responsible for ciliary beat regulation, thereby playing a central role in motility in cilia and flagella. Probably acts together with CCDC40 to form a molecular ruler that determines the 96 nanometer (nm) repeat length and arrangements of components in cilia and flagella. Not required for outer dynein arm complexes assembly.</text>
</comment>
<reference evidence="5" key="1">
    <citation type="submission" date="2021-02" db="EMBL/GenBank/DDBJ databases">
        <authorList>
            <person name="Nowell W R."/>
        </authorList>
    </citation>
    <scope>NUCLEOTIDE SEQUENCE</scope>
</reference>
<dbReference type="GO" id="GO:0060287">
    <property type="term" value="P:epithelial cilium movement involved in determination of left/right asymmetry"/>
    <property type="evidence" value="ECO:0007669"/>
    <property type="project" value="TreeGrafter"/>
</dbReference>
<evidence type="ECO:0000256" key="4">
    <source>
        <dbReference type="ARBA" id="ARBA00045182"/>
    </source>
</evidence>
<name>A0A821YWS8_9BILA</name>
<sequence length="76" mass="9189">TAQLEQYSGKSIKLKRVTEEGRLEYYSFQVELDKIADTFRRSYAHRQQLIQRWETMLVQMQRKDYDIDKLAMVNIS</sequence>
<comment type="caution">
    <text evidence="5">The sequence shown here is derived from an EMBL/GenBank/DDBJ whole genome shotgun (WGS) entry which is preliminary data.</text>
</comment>
<dbReference type="InterPro" id="IPR033290">
    <property type="entry name" value="CCDC39"/>
</dbReference>
<proteinExistence type="inferred from homology"/>
<dbReference type="Proteomes" id="UP000663873">
    <property type="component" value="Unassembled WGS sequence"/>
</dbReference>
<evidence type="ECO:0000313" key="6">
    <source>
        <dbReference type="Proteomes" id="UP000663873"/>
    </source>
</evidence>
<evidence type="ECO:0000256" key="2">
    <source>
        <dbReference type="ARBA" id="ARBA00016725"/>
    </source>
</evidence>
<comment type="similarity">
    <text evidence="1">Belongs to the CCDC39 family.</text>
</comment>
<feature type="non-terminal residue" evidence="5">
    <location>
        <position position="1"/>
    </location>
</feature>
<evidence type="ECO:0000256" key="3">
    <source>
        <dbReference type="ARBA" id="ARBA00023054"/>
    </source>
</evidence>
<dbReference type="PANTHER" id="PTHR18962">
    <property type="entry name" value="COILED-COIL DOMAIN-CONTAINING PROTEIN 39"/>
    <property type="match status" value="1"/>
</dbReference>
<dbReference type="AlphaFoldDB" id="A0A821YWS8"/>
<evidence type="ECO:0000256" key="1">
    <source>
        <dbReference type="ARBA" id="ARBA00005805"/>
    </source>
</evidence>
<dbReference type="GO" id="GO:0005930">
    <property type="term" value="C:axoneme"/>
    <property type="evidence" value="ECO:0007669"/>
    <property type="project" value="InterPro"/>
</dbReference>
<keyword evidence="6" id="KW-1185">Reference proteome</keyword>
<evidence type="ECO:0000313" key="5">
    <source>
        <dbReference type="EMBL" id="CAF4968752.1"/>
    </source>
</evidence>